<feature type="chain" id="PRO_5014937119" evidence="1">
    <location>
        <begin position="27"/>
        <end position="136"/>
    </location>
</feature>
<keyword evidence="1" id="KW-0732">Signal</keyword>
<dbReference type="OrthoDB" id="3693876at2"/>
<dbReference type="AlphaFoldDB" id="A0A2N3XS35"/>
<dbReference type="RefSeq" id="WP_010313108.1">
    <property type="nucleotide sequence ID" value="NZ_CP061007.1"/>
</dbReference>
<keyword evidence="3" id="KW-1185">Reference proteome</keyword>
<comment type="caution">
    <text evidence="2">The sequence shown here is derived from an EMBL/GenBank/DDBJ whole genome shotgun (WGS) entry which is preliminary data.</text>
</comment>
<sequence length="136" mass="13936">MLARRSLTIVLTAAAALAACAASASAQESGGLDIRLGETGCHDLYPLATAFPLLSMFFPGDLSRTPLVRYEIRGLPEGQGFVPFEVAVDGERRGVGGVGPGGLVSAQVALAGAGAAEVRVTSGDRVLASRTYQSRC</sequence>
<evidence type="ECO:0000256" key="1">
    <source>
        <dbReference type="SAM" id="SignalP"/>
    </source>
</evidence>
<dbReference type="EMBL" id="PJNB01000001">
    <property type="protein sequence ID" value="PKW13420.1"/>
    <property type="molecule type" value="Genomic_DNA"/>
</dbReference>
<accession>A0A2N3XS35</accession>
<protein>
    <submittedName>
        <fullName evidence="2">Uncharacterized protein</fullName>
    </submittedName>
</protein>
<name>A0A2N3XS35_SACSN</name>
<proteinExistence type="predicted"/>
<evidence type="ECO:0000313" key="3">
    <source>
        <dbReference type="Proteomes" id="UP000233786"/>
    </source>
</evidence>
<reference evidence="2" key="1">
    <citation type="submission" date="2017-12" db="EMBL/GenBank/DDBJ databases">
        <title>Sequencing the genomes of 1000 Actinobacteria strains.</title>
        <authorList>
            <person name="Klenk H.-P."/>
        </authorList>
    </citation>
    <scope>NUCLEOTIDE SEQUENCE [LARGE SCALE GENOMIC DNA]</scope>
    <source>
        <strain evidence="2">DSM 44228</strain>
    </source>
</reference>
<dbReference type="Proteomes" id="UP000233786">
    <property type="component" value="Unassembled WGS sequence"/>
</dbReference>
<organism evidence="2 3">
    <name type="scientific">Saccharopolyspora spinosa</name>
    <dbReference type="NCBI Taxonomy" id="60894"/>
    <lineage>
        <taxon>Bacteria</taxon>
        <taxon>Bacillati</taxon>
        <taxon>Actinomycetota</taxon>
        <taxon>Actinomycetes</taxon>
        <taxon>Pseudonocardiales</taxon>
        <taxon>Pseudonocardiaceae</taxon>
        <taxon>Saccharopolyspora</taxon>
    </lineage>
</organism>
<evidence type="ECO:0000313" key="2">
    <source>
        <dbReference type="EMBL" id="PKW13420.1"/>
    </source>
</evidence>
<dbReference type="STRING" id="994479.GCA_000194155_06340"/>
<feature type="signal peptide" evidence="1">
    <location>
        <begin position="1"/>
        <end position="26"/>
    </location>
</feature>
<dbReference type="PROSITE" id="PS51257">
    <property type="entry name" value="PROKAR_LIPOPROTEIN"/>
    <property type="match status" value="1"/>
</dbReference>
<gene>
    <name evidence="2" type="ORF">A8926_0946</name>
</gene>